<feature type="transmembrane region" description="Helical" evidence="6">
    <location>
        <begin position="68"/>
        <end position="97"/>
    </location>
</feature>
<feature type="domain" description="VTT" evidence="7">
    <location>
        <begin position="61"/>
        <end position="178"/>
    </location>
</feature>
<evidence type="ECO:0000256" key="4">
    <source>
        <dbReference type="ARBA" id="ARBA00022989"/>
    </source>
</evidence>
<feature type="transmembrane region" description="Helical" evidence="6">
    <location>
        <begin position="39"/>
        <end position="61"/>
    </location>
</feature>
<keyword evidence="2 6" id="KW-1003">Cell membrane</keyword>
<comment type="similarity">
    <text evidence="6">Belongs to the TVP38/TMEM64 family.</text>
</comment>
<dbReference type="Pfam" id="PF09335">
    <property type="entry name" value="VTT_dom"/>
    <property type="match status" value="1"/>
</dbReference>
<feature type="transmembrane region" description="Helical" evidence="6">
    <location>
        <begin position="161"/>
        <end position="181"/>
    </location>
</feature>
<evidence type="ECO:0000313" key="9">
    <source>
        <dbReference type="Proteomes" id="UP000553706"/>
    </source>
</evidence>
<dbReference type="PANTHER" id="PTHR12677:SF59">
    <property type="entry name" value="GOLGI APPARATUS MEMBRANE PROTEIN TVP38-RELATED"/>
    <property type="match status" value="1"/>
</dbReference>
<dbReference type="Proteomes" id="UP000553706">
    <property type="component" value="Unassembled WGS sequence"/>
</dbReference>
<dbReference type="EMBL" id="JACHFJ010000004">
    <property type="protein sequence ID" value="MBB5373147.1"/>
    <property type="molecule type" value="Genomic_DNA"/>
</dbReference>
<evidence type="ECO:0000256" key="2">
    <source>
        <dbReference type="ARBA" id="ARBA00022475"/>
    </source>
</evidence>
<dbReference type="AlphaFoldDB" id="A0A840VE45"/>
<protein>
    <recommendedName>
        <fullName evidence="6">TVP38/TMEM64 family membrane protein</fullName>
    </recommendedName>
</protein>
<keyword evidence="9" id="KW-1185">Reference proteome</keyword>
<sequence length="230" mass="23202">MRVKVLVLLAVVALSLGVSVLAGPRIAGAVVAGADSLRALGALGLVLFCGAAFVFALVGIVPGGLIGIAAGVVFGVVAGFAASAAGVMAGAVTAFALARGVARPWAQALLRRGGFLARLDGAVSAEDWRLVALLRVSPVMPFCLTSYALGLSGVSPRHYMMGTLASLPALFGYVVIGALGGWGTRLPAGPERWLHTALLLVGAVATLALAWYLGRLLARVLAVSPAQKPV</sequence>
<reference evidence="8 9" key="1">
    <citation type="submission" date="2020-08" db="EMBL/GenBank/DDBJ databases">
        <title>Genomic Encyclopedia of Type Strains, Phase IV (KMG-IV): sequencing the most valuable type-strain genomes for metagenomic binning, comparative biology and taxonomic classification.</title>
        <authorList>
            <person name="Goeker M."/>
        </authorList>
    </citation>
    <scope>NUCLEOTIDE SEQUENCE [LARGE SCALE GENOMIC DNA]</scope>
    <source>
        <strain evidence="8 9">DSM 27026</strain>
    </source>
</reference>
<evidence type="ECO:0000256" key="6">
    <source>
        <dbReference type="RuleBase" id="RU366058"/>
    </source>
</evidence>
<comment type="caution">
    <text evidence="8">The sequence shown here is derived from an EMBL/GenBank/DDBJ whole genome shotgun (WGS) entry which is preliminary data.</text>
</comment>
<feature type="transmembrane region" description="Helical" evidence="6">
    <location>
        <begin position="128"/>
        <end position="149"/>
    </location>
</feature>
<dbReference type="InterPro" id="IPR032816">
    <property type="entry name" value="VTT_dom"/>
</dbReference>
<evidence type="ECO:0000259" key="7">
    <source>
        <dbReference type="Pfam" id="PF09335"/>
    </source>
</evidence>
<evidence type="ECO:0000256" key="3">
    <source>
        <dbReference type="ARBA" id="ARBA00022692"/>
    </source>
</evidence>
<keyword evidence="4 6" id="KW-1133">Transmembrane helix</keyword>
<gene>
    <name evidence="8" type="ORF">HNP71_001405</name>
</gene>
<evidence type="ECO:0000256" key="5">
    <source>
        <dbReference type="ARBA" id="ARBA00023136"/>
    </source>
</evidence>
<dbReference type="PANTHER" id="PTHR12677">
    <property type="entry name" value="GOLGI APPARATUS MEMBRANE PROTEIN TVP38-RELATED"/>
    <property type="match status" value="1"/>
</dbReference>
<feature type="transmembrane region" description="Helical" evidence="6">
    <location>
        <begin position="193"/>
        <end position="213"/>
    </location>
</feature>
<keyword evidence="5 6" id="KW-0472">Membrane</keyword>
<dbReference type="GO" id="GO:0005886">
    <property type="term" value="C:plasma membrane"/>
    <property type="evidence" value="ECO:0007669"/>
    <property type="project" value="UniProtKB-SubCell"/>
</dbReference>
<keyword evidence="3 6" id="KW-0812">Transmembrane</keyword>
<proteinExistence type="inferred from homology"/>
<evidence type="ECO:0000256" key="1">
    <source>
        <dbReference type="ARBA" id="ARBA00004651"/>
    </source>
</evidence>
<dbReference type="RefSeq" id="WP_183266162.1">
    <property type="nucleotide sequence ID" value="NZ_JACHFJ010000004.1"/>
</dbReference>
<evidence type="ECO:0000313" key="8">
    <source>
        <dbReference type="EMBL" id="MBB5373147.1"/>
    </source>
</evidence>
<organism evidence="8 9">
    <name type="scientific">Acidocella aromatica</name>
    <dbReference type="NCBI Taxonomy" id="1303579"/>
    <lineage>
        <taxon>Bacteria</taxon>
        <taxon>Pseudomonadati</taxon>
        <taxon>Pseudomonadota</taxon>
        <taxon>Alphaproteobacteria</taxon>
        <taxon>Acetobacterales</taxon>
        <taxon>Acidocellaceae</taxon>
        <taxon>Acidocella</taxon>
    </lineage>
</organism>
<accession>A0A840VE45</accession>
<comment type="subcellular location">
    <subcellularLocation>
        <location evidence="1 6">Cell membrane</location>
        <topology evidence="1 6">Multi-pass membrane protein</topology>
    </subcellularLocation>
</comment>
<dbReference type="InterPro" id="IPR015414">
    <property type="entry name" value="TMEM64"/>
</dbReference>
<name>A0A840VE45_9PROT</name>